<organism evidence="2 3">
    <name type="scientific">Propylenella binzhouense</name>
    <dbReference type="NCBI Taxonomy" id="2555902"/>
    <lineage>
        <taxon>Bacteria</taxon>
        <taxon>Pseudomonadati</taxon>
        <taxon>Pseudomonadota</taxon>
        <taxon>Alphaproteobacteria</taxon>
        <taxon>Hyphomicrobiales</taxon>
        <taxon>Propylenellaceae</taxon>
        <taxon>Propylenella</taxon>
    </lineage>
</organism>
<keyword evidence="2" id="KW-0378">Hydrolase</keyword>
<sequence>MKDGFVETAHGRIHYLEAGSGKPIILLHSNGNSAYEYDHLIERLAGKHRAIAWDQPGHGDSDRIVRHYSVEDYSDAVVAFMDALGIDKANVLGASIGGMICTDLGARHADRIDHLFVVEAPARSQEEWAAEWLRTERNWTSPVQAMDQLTPRFRNVTPEFLERWNIDRQKAGAWTMLDVMWALRLYDSRGAIPKVTAKTMAIFGENNRIKAYAPLYEAGIPGVRIELMKDCGHFPMVDDPEALAKLVDDFVGA</sequence>
<dbReference type="GO" id="GO:0047372">
    <property type="term" value="F:monoacylglycerol lipase activity"/>
    <property type="evidence" value="ECO:0007669"/>
    <property type="project" value="TreeGrafter"/>
</dbReference>
<dbReference type="GO" id="GO:0046464">
    <property type="term" value="P:acylglycerol catabolic process"/>
    <property type="evidence" value="ECO:0007669"/>
    <property type="project" value="TreeGrafter"/>
</dbReference>
<name>A0A964T4B2_9HYPH</name>
<dbReference type="Proteomes" id="UP000773614">
    <property type="component" value="Unassembled WGS sequence"/>
</dbReference>
<proteinExistence type="predicted"/>
<comment type="caution">
    <text evidence="2">The sequence shown here is derived from an EMBL/GenBank/DDBJ whole genome shotgun (WGS) entry which is preliminary data.</text>
</comment>
<dbReference type="InterPro" id="IPR029058">
    <property type="entry name" value="AB_hydrolase_fold"/>
</dbReference>
<dbReference type="InterPro" id="IPR050266">
    <property type="entry name" value="AB_hydrolase_sf"/>
</dbReference>
<keyword evidence="3" id="KW-1185">Reference proteome</keyword>
<evidence type="ECO:0000259" key="1">
    <source>
        <dbReference type="Pfam" id="PF00561"/>
    </source>
</evidence>
<dbReference type="PANTHER" id="PTHR43798">
    <property type="entry name" value="MONOACYLGLYCEROL LIPASE"/>
    <property type="match status" value="1"/>
</dbReference>
<dbReference type="AlphaFoldDB" id="A0A964T4B2"/>
<reference evidence="2" key="1">
    <citation type="submission" date="2019-03" db="EMBL/GenBank/DDBJ databases">
        <title>Afifella sp. nov., isolated from activated sludge.</title>
        <authorList>
            <person name="Li Q."/>
            <person name="Liu Y."/>
        </authorList>
    </citation>
    <scope>NUCLEOTIDE SEQUENCE</scope>
    <source>
        <strain evidence="2">L72</strain>
    </source>
</reference>
<dbReference type="PANTHER" id="PTHR43798:SF33">
    <property type="entry name" value="HYDROLASE, PUTATIVE (AFU_ORTHOLOGUE AFUA_2G14860)-RELATED"/>
    <property type="match status" value="1"/>
</dbReference>
<dbReference type="PRINTS" id="PR00111">
    <property type="entry name" value="ABHYDROLASE"/>
</dbReference>
<feature type="domain" description="AB hydrolase-1" evidence="1">
    <location>
        <begin position="22"/>
        <end position="145"/>
    </location>
</feature>
<dbReference type="Gene3D" id="3.40.50.1820">
    <property type="entry name" value="alpha/beta hydrolase"/>
    <property type="match status" value="1"/>
</dbReference>
<gene>
    <name evidence="2" type="ORF">E4O86_08005</name>
</gene>
<dbReference type="EMBL" id="SPKJ01000019">
    <property type="protein sequence ID" value="MYZ47654.1"/>
    <property type="molecule type" value="Genomic_DNA"/>
</dbReference>
<protein>
    <submittedName>
        <fullName evidence="2">Alpha/beta fold hydrolase</fullName>
    </submittedName>
</protein>
<evidence type="ECO:0000313" key="2">
    <source>
        <dbReference type="EMBL" id="MYZ47654.1"/>
    </source>
</evidence>
<accession>A0A964T4B2</accession>
<dbReference type="GO" id="GO:0016020">
    <property type="term" value="C:membrane"/>
    <property type="evidence" value="ECO:0007669"/>
    <property type="project" value="TreeGrafter"/>
</dbReference>
<dbReference type="Pfam" id="PF00561">
    <property type="entry name" value="Abhydrolase_1"/>
    <property type="match status" value="1"/>
</dbReference>
<dbReference type="SUPFAM" id="SSF53474">
    <property type="entry name" value="alpha/beta-Hydrolases"/>
    <property type="match status" value="1"/>
</dbReference>
<dbReference type="InterPro" id="IPR000073">
    <property type="entry name" value="AB_hydrolase_1"/>
</dbReference>
<dbReference type="RefSeq" id="WP_161140005.1">
    <property type="nucleotide sequence ID" value="NZ_SPKJ01000019.1"/>
</dbReference>
<dbReference type="OrthoDB" id="9804723at2"/>
<evidence type="ECO:0000313" key="3">
    <source>
        <dbReference type="Proteomes" id="UP000773614"/>
    </source>
</evidence>